<gene>
    <name evidence="9" type="ORF">GCM10010394_46610</name>
</gene>
<evidence type="ECO:0000256" key="3">
    <source>
        <dbReference type="ARBA" id="ARBA00023015"/>
    </source>
</evidence>
<comment type="subunit">
    <text evidence="2">Interacts transiently with the RNA polymerase catalytic core formed by RpoA, RpoB, RpoC and RpoZ (2 alpha, 1 beta, 1 beta' and 1 omega subunit) to form the RNA polymerase holoenzyme that can initiate transcription.</text>
</comment>
<dbReference type="InterPro" id="IPR014284">
    <property type="entry name" value="RNA_pol_sigma-70_dom"/>
</dbReference>
<dbReference type="InterPro" id="IPR014303">
    <property type="entry name" value="RNA_pol_sigma-70_ECF"/>
</dbReference>
<comment type="similarity">
    <text evidence="1">Belongs to the sigma-70 factor family. ECF subfamily.</text>
</comment>
<dbReference type="NCBIfam" id="NF007214">
    <property type="entry name" value="PRK09636.1"/>
    <property type="match status" value="1"/>
</dbReference>
<evidence type="ECO:0000259" key="6">
    <source>
        <dbReference type="Pfam" id="PF04542"/>
    </source>
</evidence>
<dbReference type="CDD" id="cd06171">
    <property type="entry name" value="Sigma70_r4"/>
    <property type="match status" value="1"/>
</dbReference>
<evidence type="ECO:0000256" key="2">
    <source>
        <dbReference type="ARBA" id="ARBA00011344"/>
    </source>
</evidence>
<accession>A0ABP3RNX2</accession>
<dbReference type="InterPro" id="IPR013249">
    <property type="entry name" value="RNA_pol_sigma70_r4_t2"/>
</dbReference>
<dbReference type="PANTHER" id="PTHR30173:SF36">
    <property type="entry name" value="ECF RNA POLYMERASE SIGMA FACTOR SIGJ"/>
    <property type="match status" value="1"/>
</dbReference>
<comment type="caution">
    <text evidence="9">The sequence shown here is derived from an EMBL/GenBank/DDBJ whole genome shotgun (WGS) entry which is preliminary data.</text>
</comment>
<proteinExistence type="inferred from homology"/>
<dbReference type="InterPro" id="IPR037401">
    <property type="entry name" value="SnoaL-like"/>
</dbReference>
<dbReference type="InterPro" id="IPR036388">
    <property type="entry name" value="WH-like_DNA-bd_sf"/>
</dbReference>
<keyword evidence="3" id="KW-0805">Transcription regulation</keyword>
<keyword evidence="4" id="KW-0731">Sigma factor</keyword>
<evidence type="ECO:0000313" key="9">
    <source>
        <dbReference type="EMBL" id="GAA0611484.1"/>
    </source>
</evidence>
<evidence type="ECO:0000256" key="4">
    <source>
        <dbReference type="ARBA" id="ARBA00023082"/>
    </source>
</evidence>
<keyword evidence="5" id="KW-0804">Transcription</keyword>
<dbReference type="Pfam" id="PF04542">
    <property type="entry name" value="Sigma70_r2"/>
    <property type="match status" value="1"/>
</dbReference>
<evidence type="ECO:0000256" key="1">
    <source>
        <dbReference type="ARBA" id="ARBA00010641"/>
    </source>
</evidence>
<dbReference type="NCBIfam" id="TIGR02937">
    <property type="entry name" value="sigma70-ECF"/>
    <property type="match status" value="1"/>
</dbReference>
<dbReference type="PANTHER" id="PTHR30173">
    <property type="entry name" value="SIGMA 19 FACTOR"/>
    <property type="match status" value="1"/>
</dbReference>
<dbReference type="Gene3D" id="1.10.1740.10">
    <property type="match status" value="1"/>
</dbReference>
<evidence type="ECO:0000313" key="10">
    <source>
        <dbReference type="Proteomes" id="UP001500668"/>
    </source>
</evidence>
<dbReference type="EMBL" id="BAAACA010000034">
    <property type="protein sequence ID" value="GAA0611484.1"/>
    <property type="molecule type" value="Genomic_DNA"/>
</dbReference>
<dbReference type="InterPro" id="IPR052704">
    <property type="entry name" value="ECF_Sigma-70_Domain"/>
</dbReference>
<protein>
    <submittedName>
        <fullName evidence="9">RNA polymerase sigma-70 factor</fullName>
    </submittedName>
</protein>
<dbReference type="Gene3D" id="3.10.450.50">
    <property type="match status" value="1"/>
</dbReference>
<keyword evidence="10" id="KW-1185">Reference proteome</keyword>
<dbReference type="SUPFAM" id="SSF88659">
    <property type="entry name" value="Sigma3 and sigma4 domains of RNA polymerase sigma factors"/>
    <property type="match status" value="1"/>
</dbReference>
<sequence length="334" mass="36258">MINTGAGQDPYLAHRRLLFATAYRMLGSVTDAEDVLQDAWLKWNTTDHDTISHPKAYLVRTVTNLSLNRLTSARHTRETYVGPWLPEPLLTSPDIASEAELADSVSTAMLVVLETLSPVERAVFLLREVFGYSHSEIAETLERPEPTVRQIAHRARAHVQARRPRFDTDPDRRRQITAQFLDACAGGDLNAMMELLAPDVTAWSDGGGKVTAARRPLHGTDHVARWLLGFLAKPELADLTMEPALINGELAILATLGGHTVGALSYDIADGCIHNLRFQVNPDKLGGLSPDNSLALPEAVTPGAIPARAQVAARHPEPPQTIACDAADALDGAE</sequence>
<dbReference type="InterPro" id="IPR032710">
    <property type="entry name" value="NTF2-like_dom_sf"/>
</dbReference>
<feature type="domain" description="SnoaL-like" evidence="8">
    <location>
        <begin position="179"/>
        <end position="253"/>
    </location>
</feature>
<dbReference type="Gene3D" id="1.10.10.10">
    <property type="entry name" value="Winged helix-like DNA-binding domain superfamily/Winged helix DNA-binding domain"/>
    <property type="match status" value="1"/>
</dbReference>
<evidence type="ECO:0000259" key="7">
    <source>
        <dbReference type="Pfam" id="PF08281"/>
    </source>
</evidence>
<dbReference type="InterPro" id="IPR013324">
    <property type="entry name" value="RNA_pol_sigma_r3/r4-like"/>
</dbReference>
<evidence type="ECO:0000259" key="8">
    <source>
        <dbReference type="Pfam" id="PF12680"/>
    </source>
</evidence>
<dbReference type="SUPFAM" id="SSF54427">
    <property type="entry name" value="NTF2-like"/>
    <property type="match status" value="1"/>
</dbReference>
<feature type="domain" description="RNA polymerase sigma factor 70 region 4 type 2" evidence="7">
    <location>
        <begin position="109"/>
        <end position="158"/>
    </location>
</feature>
<dbReference type="Pfam" id="PF12680">
    <property type="entry name" value="SnoaL_2"/>
    <property type="match status" value="1"/>
</dbReference>
<evidence type="ECO:0000256" key="5">
    <source>
        <dbReference type="ARBA" id="ARBA00023163"/>
    </source>
</evidence>
<dbReference type="InterPro" id="IPR007627">
    <property type="entry name" value="RNA_pol_sigma70_r2"/>
</dbReference>
<dbReference type="NCBIfam" id="TIGR02957">
    <property type="entry name" value="SigX4"/>
    <property type="match status" value="1"/>
</dbReference>
<dbReference type="SUPFAM" id="SSF88946">
    <property type="entry name" value="Sigma2 domain of RNA polymerase sigma factors"/>
    <property type="match status" value="1"/>
</dbReference>
<dbReference type="InterPro" id="IPR013325">
    <property type="entry name" value="RNA_pol_sigma_r2"/>
</dbReference>
<dbReference type="Proteomes" id="UP001500668">
    <property type="component" value="Unassembled WGS sequence"/>
</dbReference>
<dbReference type="Pfam" id="PF08281">
    <property type="entry name" value="Sigma70_r4_2"/>
    <property type="match status" value="1"/>
</dbReference>
<reference evidence="10" key="1">
    <citation type="journal article" date="2019" name="Int. J. Syst. Evol. Microbiol.">
        <title>The Global Catalogue of Microorganisms (GCM) 10K type strain sequencing project: providing services to taxonomists for standard genome sequencing and annotation.</title>
        <authorList>
            <consortium name="The Broad Institute Genomics Platform"/>
            <consortium name="The Broad Institute Genome Sequencing Center for Infectious Disease"/>
            <person name="Wu L."/>
            <person name="Ma J."/>
        </authorList>
    </citation>
    <scope>NUCLEOTIDE SEQUENCE [LARGE SCALE GENOMIC DNA]</scope>
    <source>
        <strain evidence="10">JCM 5067</strain>
    </source>
</reference>
<name>A0ABP3RNX2_9ACTN</name>
<organism evidence="9 10">
    <name type="scientific">Streptomyces crystallinus</name>
    <dbReference type="NCBI Taxonomy" id="68191"/>
    <lineage>
        <taxon>Bacteria</taxon>
        <taxon>Bacillati</taxon>
        <taxon>Actinomycetota</taxon>
        <taxon>Actinomycetes</taxon>
        <taxon>Kitasatosporales</taxon>
        <taxon>Streptomycetaceae</taxon>
        <taxon>Streptomyces</taxon>
    </lineage>
</organism>
<feature type="domain" description="RNA polymerase sigma-70 region 2" evidence="6">
    <location>
        <begin position="11"/>
        <end position="74"/>
    </location>
</feature>